<dbReference type="PANTHER" id="PTHR36511:SF4">
    <property type="entry name" value="ANTITOXIN MQSA"/>
    <property type="match status" value="1"/>
</dbReference>
<keyword evidence="1" id="KW-0805">Transcription regulation</keyword>
<dbReference type="AlphaFoldDB" id="A0A317EEC4"/>
<dbReference type="InterPro" id="IPR001387">
    <property type="entry name" value="Cro/C1-type_HTH"/>
</dbReference>
<keyword evidence="2" id="KW-0238">DNA-binding</keyword>
<dbReference type="CDD" id="cd00093">
    <property type="entry name" value="HTH_XRE"/>
    <property type="match status" value="1"/>
</dbReference>
<evidence type="ECO:0000256" key="1">
    <source>
        <dbReference type="ARBA" id="ARBA00023015"/>
    </source>
</evidence>
<dbReference type="PANTHER" id="PTHR36511">
    <property type="entry name" value="MERR FAMILY BACTERIAL REGULATORY PROTEIN"/>
    <property type="match status" value="1"/>
</dbReference>
<reference evidence="5 6" key="1">
    <citation type="submission" date="2018-05" db="EMBL/GenBank/DDBJ databases">
        <title>Zavarzinia sp. HR-AS.</title>
        <authorList>
            <person name="Lee Y."/>
            <person name="Jeon C.O."/>
        </authorList>
    </citation>
    <scope>NUCLEOTIDE SEQUENCE [LARGE SCALE GENOMIC DNA]</scope>
    <source>
        <strain evidence="5 6">HR-AS</strain>
    </source>
</reference>
<dbReference type="Pfam" id="PF01381">
    <property type="entry name" value="HTH_3"/>
    <property type="match status" value="1"/>
</dbReference>
<evidence type="ECO:0000256" key="2">
    <source>
        <dbReference type="ARBA" id="ARBA00023125"/>
    </source>
</evidence>
<dbReference type="InterPro" id="IPR010982">
    <property type="entry name" value="Lambda_DNA-bd_dom_sf"/>
</dbReference>
<dbReference type="PROSITE" id="PS50943">
    <property type="entry name" value="HTH_CROC1"/>
    <property type="match status" value="1"/>
</dbReference>
<keyword evidence="6" id="KW-1185">Reference proteome</keyword>
<keyword evidence="3" id="KW-0804">Transcription</keyword>
<comment type="caution">
    <text evidence="5">The sequence shown here is derived from an EMBL/GenBank/DDBJ whole genome shotgun (WGS) entry which is preliminary data.</text>
</comment>
<dbReference type="GO" id="GO:0003677">
    <property type="term" value="F:DNA binding"/>
    <property type="evidence" value="ECO:0007669"/>
    <property type="project" value="UniProtKB-KW"/>
</dbReference>
<feature type="domain" description="HTH cro/C1-type" evidence="4">
    <location>
        <begin position="36"/>
        <end position="72"/>
    </location>
</feature>
<gene>
    <name evidence="5" type="ORF">DKG74_04860</name>
</gene>
<dbReference type="SUPFAM" id="SSF47413">
    <property type="entry name" value="lambda repressor-like DNA-binding domains"/>
    <property type="match status" value="1"/>
</dbReference>
<name>A0A317EEC4_9PROT</name>
<dbReference type="Proteomes" id="UP000245461">
    <property type="component" value="Unassembled WGS sequence"/>
</dbReference>
<sequence length="95" mass="10223">MSKLGKSILTGAREALAFAKGEREGFVEHAPDPINVKAIREKLGLSQSAFAARFGVSLRTLQGWEGGSRQPTGAARTLLRVVEHEPEAVRRALLG</sequence>
<organism evidence="5 6">
    <name type="scientific">Zavarzinia aquatilis</name>
    <dbReference type="NCBI Taxonomy" id="2211142"/>
    <lineage>
        <taxon>Bacteria</taxon>
        <taxon>Pseudomonadati</taxon>
        <taxon>Pseudomonadota</taxon>
        <taxon>Alphaproteobacteria</taxon>
        <taxon>Rhodospirillales</taxon>
        <taxon>Zavarziniaceae</taxon>
        <taxon>Zavarzinia</taxon>
    </lineage>
</organism>
<dbReference type="InterPro" id="IPR052359">
    <property type="entry name" value="HTH-type_reg/antitoxin"/>
</dbReference>
<dbReference type="OrthoDB" id="461984at2"/>
<evidence type="ECO:0000313" key="5">
    <source>
        <dbReference type="EMBL" id="PWR25101.1"/>
    </source>
</evidence>
<evidence type="ECO:0000256" key="3">
    <source>
        <dbReference type="ARBA" id="ARBA00023163"/>
    </source>
</evidence>
<proteinExistence type="predicted"/>
<accession>A0A317EEC4</accession>
<dbReference type="EMBL" id="QGLE01000002">
    <property type="protein sequence ID" value="PWR25101.1"/>
    <property type="molecule type" value="Genomic_DNA"/>
</dbReference>
<dbReference type="RefSeq" id="WP_109903209.1">
    <property type="nucleotide sequence ID" value="NZ_QGLE01000002.1"/>
</dbReference>
<evidence type="ECO:0000313" key="6">
    <source>
        <dbReference type="Proteomes" id="UP000245461"/>
    </source>
</evidence>
<dbReference type="SMART" id="SM00530">
    <property type="entry name" value="HTH_XRE"/>
    <property type="match status" value="1"/>
</dbReference>
<evidence type="ECO:0000259" key="4">
    <source>
        <dbReference type="PROSITE" id="PS50943"/>
    </source>
</evidence>
<protein>
    <submittedName>
        <fullName evidence="5">Transcriptional regulator</fullName>
    </submittedName>
</protein>
<dbReference type="Gene3D" id="1.10.260.40">
    <property type="entry name" value="lambda repressor-like DNA-binding domains"/>
    <property type="match status" value="1"/>
</dbReference>